<dbReference type="VEuPathDB" id="VectorBase:AALB20_033177"/>
<evidence type="ECO:0000259" key="2">
    <source>
        <dbReference type="Pfam" id="PF21029"/>
    </source>
</evidence>
<reference evidence="3" key="2">
    <citation type="submission" date="2022-08" db="UniProtKB">
        <authorList>
            <consortium name="EnsemblMetazoa"/>
        </authorList>
    </citation>
    <scope>IDENTIFICATION</scope>
    <source>
        <strain evidence="3">STECLA/ALBI9_A</strain>
    </source>
</reference>
<dbReference type="VEuPathDB" id="VectorBase:AALB20_033858"/>
<dbReference type="EnsemblMetazoa" id="AALB006217-RA">
    <property type="protein sequence ID" value="AALB006217-PA"/>
    <property type="gene ID" value="AALB006217"/>
</dbReference>
<dbReference type="Proteomes" id="UP000069272">
    <property type="component" value="Chromosome 3L"/>
</dbReference>
<dbReference type="InterPro" id="IPR009755">
    <property type="entry name" value="RMC1_C"/>
</dbReference>
<dbReference type="GO" id="GO:0031902">
    <property type="term" value="C:late endosome membrane"/>
    <property type="evidence" value="ECO:0007669"/>
    <property type="project" value="TreeGrafter"/>
</dbReference>
<dbReference type="STRING" id="7167.A0A182FI73"/>
<dbReference type="GO" id="GO:0035658">
    <property type="term" value="C:Mon1-Ccz1 complex"/>
    <property type="evidence" value="ECO:0007669"/>
    <property type="project" value="InterPro"/>
</dbReference>
<reference evidence="3 4" key="1">
    <citation type="journal article" date="2017" name="G3 (Bethesda)">
        <title>The Physical Genome Mapping of Anopheles albimanus Corrected Scaffold Misassemblies and Identified Interarm Rearrangements in Genus Anopheles.</title>
        <authorList>
            <person name="Artemov G.N."/>
            <person name="Peery A.N."/>
            <person name="Jiang X."/>
            <person name="Tu Z."/>
            <person name="Stegniy V.N."/>
            <person name="Sharakhova M.V."/>
            <person name="Sharakhov I.V."/>
        </authorList>
    </citation>
    <scope>NUCLEOTIDE SEQUENCE [LARGE SCALE GENOMIC DNA]</scope>
    <source>
        <strain evidence="3 4">ALBI9_A</strain>
    </source>
</reference>
<keyword evidence="4" id="KW-1185">Reference proteome</keyword>
<dbReference type="VEuPathDB" id="VectorBase:AALB006217"/>
<dbReference type="PANTHER" id="PTHR12897">
    <property type="entry name" value="COLON CANCER-ASSOCIATED PROTEIN MIC1"/>
    <property type="match status" value="1"/>
</dbReference>
<dbReference type="Pfam" id="PF07035">
    <property type="entry name" value="RMC1_C"/>
    <property type="match status" value="1"/>
</dbReference>
<dbReference type="PANTHER" id="PTHR12897:SF4">
    <property type="entry name" value="REGULATOR OF MON1-CCZ1 COMPLEX"/>
    <property type="match status" value="1"/>
</dbReference>
<dbReference type="InterPro" id="IPR040371">
    <property type="entry name" value="RMC1"/>
</dbReference>
<protein>
    <submittedName>
        <fullName evidence="3">Uncharacterized protein</fullName>
    </submittedName>
</protein>
<evidence type="ECO:0000313" key="4">
    <source>
        <dbReference type="Proteomes" id="UP000069272"/>
    </source>
</evidence>
<evidence type="ECO:0000313" key="3">
    <source>
        <dbReference type="EnsemblMetazoa" id="AALB006217-PA"/>
    </source>
</evidence>
<name>A0A182FI73_ANOAL</name>
<organism evidence="3 4">
    <name type="scientific">Anopheles albimanus</name>
    <name type="common">New world malaria mosquito</name>
    <dbReference type="NCBI Taxonomy" id="7167"/>
    <lineage>
        <taxon>Eukaryota</taxon>
        <taxon>Metazoa</taxon>
        <taxon>Ecdysozoa</taxon>
        <taxon>Arthropoda</taxon>
        <taxon>Hexapoda</taxon>
        <taxon>Insecta</taxon>
        <taxon>Pterygota</taxon>
        <taxon>Neoptera</taxon>
        <taxon>Endopterygota</taxon>
        <taxon>Diptera</taxon>
        <taxon>Nematocera</taxon>
        <taxon>Culicoidea</taxon>
        <taxon>Culicidae</taxon>
        <taxon>Anophelinae</taxon>
        <taxon>Anopheles</taxon>
    </lineage>
</organism>
<dbReference type="GO" id="GO:0005739">
    <property type="term" value="C:mitochondrion"/>
    <property type="evidence" value="ECO:0007669"/>
    <property type="project" value="InterPro"/>
</dbReference>
<accession>A0A182FI73</accession>
<dbReference type="GO" id="GO:0010506">
    <property type="term" value="P:regulation of autophagy"/>
    <property type="evidence" value="ECO:0007669"/>
    <property type="project" value="InterPro"/>
</dbReference>
<dbReference type="AlphaFoldDB" id="A0A182FI73"/>
<feature type="domain" description="Mic1" evidence="1">
    <location>
        <begin position="552"/>
        <end position="793"/>
    </location>
</feature>
<dbReference type="InterPro" id="IPR008698">
    <property type="entry name" value="NDUB7"/>
</dbReference>
<dbReference type="Pfam" id="PF21029">
    <property type="entry name" value="RMC1_N"/>
    <property type="match status" value="1"/>
</dbReference>
<dbReference type="GO" id="GO:0005765">
    <property type="term" value="C:lysosomal membrane"/>
    <property type="evidence" value="ECO:0007669"/>
    <property type="project" value="TreeGrafter"/>
</dbReference>
<dbReference type="InterPro" id="IPR049040">
    <property type="entry name" value="RMC1_N"/>
</dbReference>
<dbReference type="Pfam" id="PF05676">
    <property type="entry name" value="NDUF_B7"/>
    <property type="match status" value="1"/>
</dbReference>
<proteinExistence type="predicted"/>
<evidence type="ECO:0000259" key="1">
    <source>
        <dbReference type="Pfam" id="PF07035"/>
    </source>
</evidence>
<sequence>MGNYVSLYLTNPKGTPTPLTEPSFDPNLGFPQGRKERVMIATQEEMEAAKLPLEARDYCAHKLIQYRACRSDVWPWAYKCAHEKHEYLNCEYEEAFEIVLIDHAHVHVGKHAAELVVKLVVVRRQPQKTWIDAAEKVKVYLGVIDCLDCPQFLNRAVVGEFFRRSREHLRGMDTELQHYYLELSPDPVRFDGTGLLTNVFFDDAKQQVIAVRSGGATGVVVKGARDGESFVFCMDLNSTETPDAQIRSIKFSIDNQMLAVQRNETSVEFISFGPNHRPNPQDMLLFKGKNTIYGFVWIQERQVALFTNVGVEILMVNYEKRSLKSIKSLNITVNWFSYCPTSKFALLSSNVGTILTPIILKPSTITKLPRLELGIDQGCMGKDVTLAQLYGTNAILILRQPSNRPYEVVIYLLNGPGLAPKKSHILKLGQSGRFAMNIVDDVVIVHHQATASSMLFDIALSSSETEHGSGATIHSPIIPAKPIRPFQLEVPSISLDGKTINCELYTKDWVLFQPNIVIDSKLGCLWFVQLKLSALCALITDRLRLVEFLLQRTDGKAVILTVLKEMLSTGYSGTMLPVVEGIFNKLNALYKSVLDSELQNQMALISVAKSPIKAPVVPRVFIDQGDLYTAVFSTIIDTPQLGKILLLYLNSLARHGISANHELSKALLIDLVEHRQFDTLQLLLKYSALNESKALACFLLSLSNVTYPIVSQMALDMLSRLNANEIILEVLLERGQIIDALRLAKQMPGAESLPARKYLEAAYRTNDPLIFHSVFNFFQLKNVRLRGSPDFLKRK</sequence>
<feature type="domain" description="Regulator of MON1-CCZ1 complex N-terminal" evidence="2">
    <location>
        <begin position="199"/>
        <end position="323"/>
    </location>
</feature>